<dbReference type="PROSITE" id="PS51192">
    <property type="entry name" value="HELICASE_ATP_BIND_1"/>
    <property type="match status" value="1"/>
</dbReference>
<dbReference type="EC" id="3.6.4.13" evidence="1"/>
<evidence type="ECO:0000256" key="7">
    <source>
        <dbReference type="PROSITE-ProRule" id="PRU00552"/>
    </source>
</evidence>
<dbReference type="PROSITE" id="PS51194">
    <property type="entry name" value="HELICASE_CTER"/>
    <property type="match status" value="1"/>
</dbReference>
<dbReference type="InterPro" id="IPR014014">
    <property type="entry name" value="RNA_helicase_DEAD_Q_motif"/>
</dbReference>
<comment type="caution">
    <text evidence="13">The sequence shown here is derived from an EMBL/GenBank/DDBJ whole genome shotgun (WGS) entry which is preliminary data.</text>
</comment>
<dbReference type="Pfam" id="PF00270">
    <property type="entry name" value="DEAD"/>
    <property type="match status" value="1"/>
</dbReference>
<dbReference type="InterPro" id="IPR001650">
    <property type="entry name" value="Helicase_C-like"/>
</dbReference>
<accession>A0ABY2GWW5</accession>
<evidence type="ECO:0000256" key="3">
    <source>
        <dbReference type="ARBA" id="ARBA00022801"/>
    </source>
</evidence>
<gene>
    <name evidence="13" type="ORF">CCMA1212_008405</name>
</gene>
<comment type="catalytic activity">
    <reaction evidence="6">
        <text>ATP + H2O = ADP + phosphate + H(+)</text>
        <dbReference type="Rhea" id="RHEA:13065"/>
        <dbReference type="ChEBI" id="CHEBI:15377"/>
        <dbReference type="ChEBI" id="CHEBI:15378"/>
        <dbReference type="ChEBI" id="CHEBI:30616"/>
        <dbReference type="ChEBI" id="CHEBI:43474"/>
        <dbReference type="ChEBI" id="CHEBI:456216"/>
        <dbReference type="EC" id="3.6.4.13"/>
    </reaction>
</comment>
<evidence type="ECO:0000259" key="11">
    <source>
        <dbReference type="PROSITE" id="PS51194"/>
    </source>
</evidence>
<sequence>MAIPENGSVVGDGGQPAPPGWVEPIAFDYTAMADPQAGSTWDGNARVYVWSDEYGDVGPEIAELEAELFGSPEDRDQRLGGGLDFSAIDSIEVIQEGPQRIEYIKTFEDAGLHPVMAKNVDLSGYQVPTPIQKFTIPAILQGYDVIGIAQTGSGKTAAYLIPILSKLMGKAKKLGAPRPNPLTFQEGIDNVTAEPLVVVVVPTRELAVQIFNEARKLCYRSMLRPCVVYGGVPIREQLGLLSRGCDVLIGTPGRLKDFIGRPDKVTLRRLKYMVIDEADEMLNQDWEDELRPILSGGGKQMVIETTREKKNELLLTLLEEMNGVRTIIFVNSRQAADTLDDFLYNMKLPVTSIHSDRTQVEREAAMRAFRSGQAPILVATGVTARGIDVRNVMHVINYDLPSMEYGGIEEYTHRIGRTGRIGHRGVATSFFTDRDEPIASVLTRTLLETKQEIPAFLQPYVPEDYAEGSKVKFETESDFDPNDVAGAGDAAGGVWGGDDTGNAGNADSGGGAWGSGSAANPDAANAGASWGQETNTKSNDNWGALNPGSTTW</sequence>
<feature type="domain" description="DEAD-box RNA helicase Q" evidence="12">
    <location>
        <begin position="105"/>
        <end position="133"/>
    </location>
</feature>
<keyword evidence="3 8" id="KW-0378">Hydrolase</keyword>
<evidence type="ECO:0000256" key="2">
    <source>
        <dbReference type="ARBA" id="ARBA00022741"/>
    </source>
</evidence>
<dbReference type="SMART" id="SM00487">
    <property type="entry name" value="DEXDc"/>
    <property type="match status" value="1"/>
</dbReference>
<dbReference type="Gene3D" id="3.40.50.300">
    <property type="entry name" value="P-loop containing nucleotide triphosphate hydrolases"/>
    <property type="match status" value="2"/>
</dbReference>
<organism evidence="13 14">
    <name type="scientific">Trichoderma ghanense</name>
    <dbReference type="NCBI Taxonomy" id="65468"/>
    <lineage>
        <taxon>Eukaryota</taxon>
        <taxon>Fungi</taxon>
        <taxon>Dikarya</taxon>
        <taxon>Ascomycota</taxon>
        <taxon>Pezizomycotina</taxon>
        <taxon>Sordariomycetes</taxon>
        <taxon>Hypocreomycetidae</taxon>
        <taxon>Hypocreales</taxon>
        <taxon>Hypocreaceae</taxon>
        <taxon>Trichoderma</taxon>
    </lineage>
</organism>
<evidence type="ECO:0000259" key="12">
    <source>
        <dbReference type="PROSITE" id="PS51195"/>
    </source>
</evidence>
<protein>
    <recommendedName>
        <fullName evidence="1">RNA helicase</fullName>
        <ecNumber evidence="1">3.6.4.13</ecNumber>
    </recommendedName>
</protein>
<feature type="region of interest" description="Disordered" evidence="9">
    <location>
        <begin position="476"/>
        <end position="552"/>
    </location>
</feature>
<proteinExistence type="inferred from homology"/>
<feature type="domain" description="Helicase C-terminal" evidence="11">
    <location>
        <begin position="309"/>
        <end position="461"/>
    </location>
</feature>
<dbReference type="PANTHER" id="PTHR47958">
    <property type="entry name" value="ATP-DEPENDENT RNA HELICASE DBP3"/>
    <property type="match status" value="1"/>
</dbReference>
<evidence type="ECO:0000256" key="1">
    <source>
        <dbReference type="ARBA" id="ARBA00012552"/>
    </source>
</evidence>
<dbReference type="CDD" id="cd18787">
    <property type="entry name" value="SF2_C_DEAD"/>
    <property type="match status" value="1"/>
</dbReference>
<evidence type="ECO:0000256" key="4">
    <source>
        <dbReference type="ARBA" id="ARBA00022806"/>
    </source>
</evidence>
<keyword evidence="14" id="KW-1185">Reference proteome</keyword>
<evidence type="ECO:0000313" key="13">
    <source>
        <dbReference type="EMBL" id="TFA99744.1"/>
    </source>
</evidence>
<name>A0ABY2GWW5_9HYPO</name>
<feature type="domain" description="Helicase ATP-binding" evidence="10">
    <location>
        <begin position="136"/>
        <end position="316"/>
    </location>
</feature>
<dbReference type="GeneID" id="300579989"/>
<dbReference type="InterPro" id="IPR027417">
    <property type="entry name" value="P-loop_NTPase"/>
</dbReference>
<dbReference type="Proteomes" id="UP001642720">
    <property type="component" value="Unassembled WGS sequence"/>
</dbReference>
<reference evidence="13 14" key="1">
    <citation type="submission" date="2018-01" db="EMBL/GenBank/DDBJ databases">
        <title>Genome characterization of the sugarcane-associated fungus Trichoderma ghanense CCMA-1212 and their application in lignocelulose bioconversion.</title>
        <authorList>
            <person name="Steindorff A.S."/>
            <person name="Mendes T.D."/>
            <person name="Vilela E.S.D."/>
            <person name="Rodrigues D.S."/>
            <person name="Formighieri E.F."/>
            <person name="Melo I.S."/>
            <person name="Favaro L.C.L."/>
        </authorList>
    </citation>
    <scope>NUCLEOTIDE SEQUENCE [LARGE SCALE GENOMIC DNA]</scope>
    <source>
        <strain evidence="13 14">CCMA-1212</strain>
    </source>
</reference>
<dbReference type="PROSITE" id="PS51195">
    <property type="entry name" value="Q_MOTIF"/>
    <property type="match status" value="1"/>
</dbReference>
<dbReference type="PROSITE" id="PS00039">
    <property type="entry name" value="DEAD_ATP_HELICASE"/>
    <property type="match status" value="1"/>
</dbReference>
<feature type="compositionally biased region" description="Polar residues" evidence="9">
    <location>
        <begin position="531"/>
        <end position="552"/>
    </location>
</feature>
<dbReference type="InterPro" id="IPR014001">
    <property type="entry name" value="Helicase_ATP-bd"/>
</dbReference>
<evidence type="ECO:0000256" key="9">
    <source>
        <dbReference type="SAM" id="MobiDB-lite"/>
    </source>
</evidence>
<dbReference type="GO" id="GO:0004386">
    <property type="term" value="F:helicase activity"/>
    <property type="evidence" value="ECO:0007669"/>
    <property type="project" value="UniProtKB-KW"/>
</dbReference>
<evidence type="ECO:0000259" key="10">
    <source>
        <dbReference type="PROSITE" id="PS51192"/>
    </source>
</evidence>
<dbReference type="RefSeq" id="XP_073555946.1">
    <property type="nucleotide sequence ID" value="XM_073705539.1"/>
</dbReference>
<dbReference type="SMART" id="SM00490">
    <property type="entry name" value="HELICc"/>
    <property type="match status" value="1"/>
</dbReference>
<dbReference type="InterPro" id="IPR000629">
    <property type="entry name" value="RNA-helicase_DEAD-box_CS"/>
</dbReference>
<keyword evidence="2 8" id="KW-0547">Nucleotide-binding</keyword>
<dbReference type="EMBL" id="PPTA01000013">
    <property type="protein sequence ID" value="TFA99744.1"/>
    <property type="molecule type" value="Genomic_DNA"/>
</dbReference>
<keyword evidence="4 8" id="KW-0347">Helicase</keyword>
<feature type="compositionally biased region" description="Low complexity" evidence="9">
    <location>
        <begin position="515"/>
        <end position="529"/>
    </location>
</feature>
<comment type="similarity">
    <text evidence="8">Belongs to the DEAD box helicase family.</text>
</comment>
<feature type="compositionally biased region" description="Gly residues" evidence="9">
    <location>
        <begin position="489"/>
        <end position="499"/>
    </location>
</feature>
<keyword evidence="5 8" id="KW-0067">ATP-binding</keyword>
<dbReference type="Pfam" id="PF00271">
    <property type="entry name" value="Helicase_C"/>
    <property type="match status" value="1"/>
</dbReference>
<evidence type="ECO:0000256" key="5">
    <source>
        <dbReference type="ARBA" id="ARBA00022840"/>
    </source>
</evidence>
<evidence type="ECO:0000256" key="8">
    <source>
        <dbReference type="RuleBase" id="RU000492"/>
    </source>
</evidence>
<dbReference type="InterPro" id="IPR011545">
    <property type="entry name" value="DEAD/DEAH_box_helicase_dom"/>
</dbReference>
<dbReference type="SUPFAM" id="SSF52540">
    <property type="entry name" value="P-loop containing nucleoside triphosphate hydrolases"/>
    <property type="match status" value="1"/>
</dbReference>
<evidence type="ECO:0000313" key="14">
    <source>
        <dbReference type="Proteomes" id="UP001642720"/>
    </source>
</evidence>
<evidence type="ECO:0000256" key="6">
    <source>
        <dbReference type="ARBA" id="ARBA00047984"/>
    </source>
</evidence>
<feature type="short sequence motif" description="Q motif" evidence="7">
    <location>
        <begin position="105"/>
        <end position="133"/>
    </location>
</feature>